<protein>
    <submittedName>
        <fullName evidence="1">Uncharacterized protein</fullName>
    </submittedName>
</protein>
<organism evidence="1">
    <name type="scientific">viral metagenome</name>
    <dbReference type="NCBI Taxonomy" id="1070528"/>
    <lineage>
        <taxon>unclassified sequences</taxon>
        <taxon>metagenomes</taxon>
        <taxon>organismal metagenomes</taxon>
    </lineage>
</organism>
<sequence>MYVIKCTSKPRQYVAAPGSLKSYTADLHKAQIFSTREHAEANRCPENEIVLSIDQVLKPNK</sequence>
<gene>
    <name evidence="1" type="ORF">MM415B05885_0010</name>
</gene>
<proteinExistence type="predicted"/>
<reference evidence="1" key="1">
    <citation type="submission" date="2020-03" db="EMBL/GenBank/DDBJ databases">
        <title>The deep terrestrial virosphere.</title>
        <authorList>
            <person name="Holmfeldt K."/>
            <person name="Nilsson E."/>
            <person name="Simone D."/>
            <person name="Lopez-Fernandez M."/>
            <person name="Wu X."/>
            <person name="de Brujin I."/>
            <person name="Lundin D."/>
            <person name="Andersson A."/>
            <person name="Bertilsson S."/>
            <person name="Dopson M."/>
        </authorList>
    </citation>
    <scope>NUCLEOTIDE SEQUENCE</scope>
    <source>
        <strain evidence="1">MM415B05885</strain>
    </source>
</reference>
<accession>A0A6M3LR85</accession>
<name>A0A6M3LR85_9ZZZZ</name>
<dbReference type="EMBL" id="MT143532">
    <property type="protein sequence ID" value="QJA97877.1"/>
    <property type="molecule type" value="Genomic_DNA"/>
</dbReference>
<dbReference type="AlphaFoldDB" id="A0A6M3LR85"/>
<evidence type="ECO:0000313" key="1">
    <source>
        <dbReference type="EMBL" id="QJA97877.1"/>
    </source>
</evidence>